<organism evidence="1 2">
    <name type="scientific">Shinella lacus</name>
    <dbReference type="NCBI Taxonomy" id="2654216"/>
    <lineage>
        <taxon>Bacteria</taxon>
        <taxon>Pseudomonadati</taxon>
        <taxon>Pseudomonadota</taxon>
        <taxon>Alphaproteobacteria</taxon>
        <taxon>Hyphomicrobiales</taxon>
        <taxon>Rhizobiaceae</taxon>
        <taxon>Shinella</taxon>
    </lineage>
</organism>
<protein>
    <submittedName>
        <fullName evidence="1">Restriction endonuclease</fullName>
    </submittedName>
</protein>
<proteinExistence type="predicted"/>
<keyword evidence="2" id="KW-1185">Reference proteome</keyword>
<evidence type="ECO:0000313" key="1">
    <source>
        <dbReference type="EMBL" id="MCQ4633349.1"/>
    </source>
</evidence>
<comment type="caution">
    <text evidence="1">The sequence shown here is derived from an EMBL/GenBank/DDBJ whole genome shotgun (WGS) entry which is preliminary data.</text>
</comment>
<dbReference type="Proteomes" id="UP000996601">
    <property type="component" value="Unassembled WGS sequence"/>
</dbReference>
<keyword evidence="1" id="KW-0255">Endonuclease</keyword>
<name>A0ABT1RE29_9HYPH</name>
<evidence type="ECO:0000313" key="2">
    <source>
        <dbReference type="Proteomes" id="UP000996601"/>
    </source>
</evidence>
<sequence>MDPLGRLCTVSPEEFERFVLECADGYLAQKVPRVSEIQQRGGAGDKGRDIVVRLGELGSADRCWNLYQYKRYSGALGDICKVLYFDSIGISPCRTNIGSSLAGELLEVFTICATIY</sequence>
<accession>A0ABT1RE29</accession>
<reference evidence="1" key="1">
    <citation type="submission" date="2021-07" db="EMBL/GenBank/DDBJ databases">
        <title>Shinella sp. nov., a novel member of the genus Shinella from water.</title>
        <authorList>
            <person name="Deng Y."/>
        </authorList>
    </citation>
    <scope>NUCLEOTIDE SEQUENCE</scope>
    <source>
        <strain evidence="1">CPCC 100929</strain>
    </source>
</reference>
<dbReference type="EMBL" id="WHSB02000012">
    <property type="protein sequence ID" value="MCQ4633349.1"/>
    <property type="molecule type" value="Genomic_DNA"/>
</dbReference>
<gene>
    <name evidence="1" type="ORF">GB927_025135</name>
</gene>
<dbReference type="GO" id="GO:0004519">
    <property type="term" value="F:endonuclease activity"/>
    <property type="evidence" value="ECO:0007669"/>
    <property type="project" value="UniProtKB-KW"/>
</dbReference>
<keyword evidence="1" id="KW-0540">Nuclease</keyword>
<keyword evidence="1" id="KW-0378">Hydrolase</keyword>